<dbReference type="GO" id="GO:0016874">
    <property type="term" value="F:ligase activity"/>
    <property type="evidence" value="ECO:0007669"/>
    <property type="project" value="UniProtKB-KW"/>
</dbReference>
<reference evidence="1 2" key="1">
    <citation type="submission" date="2020-08" db="EMBL/GenBank/DDBJ databases">
        <title>Sequencing the genomes of 1000 actinobacteria strains.</title>
        <authorList>
            <person name="Klenk H.-P."/>
        </authorList>
    </citation>
    <scope>NUCLEOTIDE SEQUENCE [LARGE SCALE GENOMIC DNA]</scope>
    <source>
        <strain evidence="1 2">DSM 44786</strain>
    </source>
</reference>
<protein>
    <submittedName>
        <fullName evidence="1">NAD-dependent DNA ligase</fullName>
    </submittedName>
</protein>
<gene>
    <name evidence="1" type="ORF">F4556_000423</name>
</gene>
<accession>A0A7W7S7V0</accession>
<evidence type="ECO:0000313" key="2">
    <source>
        <dbReference type="Proteomes" id="UP000573327"/>
    </source>
</evidence>
<keyword evidence="1" id="KW-0436">Ligase</keyword>
<dbReference type="SUPFAM" id="SSF47781">
    <property type="entry name" value="RuvA domain 2-like"/>
    <property type="match status" value="1"/>
</dbReference>
<dbReference type="EMBL" id="JACHJR010000001">
    <property type="protein sequence ID" value="MBB4944888.1"/>
    <property type="molecule type" value="Genomic_DNA"/>
</dbReference>
<dbReference type="AlphaFoldDB" id="A0A7W7S7V0"/>
<name>A0A7W7S7V0_9ACTN</name>
<keyword evidence="2" id="KW-1185">Reference proteome</keyword>
<organism evidence="1 2">
    <name type="scientific">Kitasatospora gansuensis</name>
    <dbReference type="NCBI Taxonomy" id="258050"/>
    <lineage>
        <taxon>Bacteria</taxon>
        <taxon>Bacillati</taxon>
        <taxon>Actinomycetota</taxon>
        <taxon>Actinomycetes</taxon>
        <taxon>Kitasatosporales</taxon>
        <taxon>Streptomycetaceae</taxon>
        <taxon>Kitasatospora</taxon>
    </lineage>
</organism>
<comment type="caution">
    <text evidence="1">The sequence shown here is derived from an EMBL/GenBank/DDBJ whole genome shotgun (WGS) entry which is preliminary data.</text>
</comment>
<evidence type="ECO:0000313" key="1">
    <source>
        <dbReference type="EMBL" id="MBB4944888.1"/>
    </source>
</evidence>
<dbReference type="Gene3D" id="1.10.150.20">
    <property type="entry name" value="5' to 3' exonuclease, C-terminal subdomain"/>
    <property type="match status" value="1"/>
</dbReference>
<dbReference type="InterPro" id="IPR010994">
    <property type="entry name" value="RuvA_2-like"/>
</dbReference>
<proteinExistence type="predicted"/>
<sequence>MISIIEAPCRARGRGLQPVRPTCPFIRDIDTSEQRWRCVQGRGCQAVASIRYAASRDQLDIAGLGGTRAVQLVESGLVADLADLFTLTRDQLLTLERMGETSADNLLAALETARHQPLHRVFCALGVQGTFSELRLLGRYMHQLLRLDGPAVDAFGGPLLPRARVVLQRIPAPFEHDGASFRPIVGGLWCDLA</sequence>
<dbReference type="Proteomes" id="UP000573327">
    <property type="component" value="Unassembled WGS sequence"/>
</dbReference>